<dbReference type="STRING" id="2162.BRM9_1742"/>
<accession>A0A090I8N2</accession>
<dbReference type="KEGG" id="mfc:BRM9_1742"/>
<dbReference type="GeneID" id="24792904"/>
<reference evidence="2" key="2">
    <citation type="submission" date="2014-08" db="EMBL/GenBank/DDBJ databases">
        <authorList>
            <person name="Wibberg D."/>
        </authorList>
    </citation>
    <scope>NUCLEOTIDE SEQUENCE</scope>
</reference>
<dbReference type="OrthoDB" id="10874at2157"/>
<proteinExistence type="predicted"/>
<reference evidence="3" key="3">
    <citation type="submission" date="2020-10" db="EMBL/GenBank/DDBJ databases">
        <title>Dehalococcoides mccartyi of a TCE/Cr reducing biochatode.</title>
        <authorList>
            <person name="Matturro B."/>
        </authorList>
    </citation>
    <scope>NUCLEOTIDE SEQUENCE</scope>
    <source>
        <strain evidence="3">Bin2</strain>
    </source>
</reference>
<dbReference type="NCBIfam" id="NF011141">
    <property type="entry name" value="PRK14555.1-1"/>
    <property type="match status" value="1"/>
</dbReference>
<dbReference type="AlphaFoldDB" id="A0A090I8N2"/>
<dbReference type="SUPFAM" id="SSF55282">
    <property type="entry name" value="RL5-like"/>
    <property type="match status" value="1"/>
</dbReference>
<dbReference type="PATRIC" id="fig|2162.9.peg.2458"/>
<dbReference type="Pfam" id="PF01877">
    <property type="entry name" value="RNA_binding"/>
    <property type="match status" value="1"/>
</dbReference>
<dbReference type="Proteomes" id="UP000029661">
    <property type="component" value="Chromosome"/>
</dbReference>
<name>A0A090I8N2_METFO</name>
<dbReference type="InterPro" id="IPR002739">
    <property type="entry name" value="PAB1135-like"/>
</dbReference>
<evidence type="ECO:0000313" key="2">
    <source>
        <dbReference type="EMBL" id="CEA14803.1"/>
    </source>
</evidence>
<evidence type="ECO:0000313" key="3">
    <source>
        <dbReference type="EMBL" id="MBF4474068.1"/>
    </source>
</evidence>
<dbReference type="EMBL" id="CP006933">
    <property type="protein sequence ID" value="AIS32552.1"/>
    <property type="molecule type" value="Genomic_DNA"/>
</dbReference>
<evidence type="ECO:0000313" key="4">
    <source>
        <dbReference type="Proteomes" id="UP000029661"/>
    </source>
</evidence>
<dbReference type="InterPro" id="IPR022803">
    <property type="entry name" value="Ribosomal_uL5_dom_sf"/>
</dbReference>
<sequence length="140" mass="16299">MIHNLSYRAFVYGTENEEKVREAISNLLPSAPIEKEITEGYHHNTVVILQGKITKKREIKDFLEKLGTLKPSAKKRILRELENRMDERGNLFLRFDKQRAYLGDLKVVEHGDAIHLKLKIAAYPARKEEALKVARQIFEE</sequence>
<gene>
    <name evidence="1" type="ORF">BRM9_1742</name>
    <name evidence="2" type="ORF">DSM1535_2381</name>
    <name evidence="3" type="ORF">ISP06_01170</name>
</gene>
<dbReference type="KEGG" id="mfi:DSM1535_2381"/>
<reference evidence="1 4" key="1">
    <citation type="submission" date="2013-12" db="EMBL/GenBank/DDBJ databases">
        <title>The complete genome sequence of Methanobacterium sp. BRM9.</title>
        <authorList>
            <consortium name="Pastoral Greenhouse Gas Research Consortium"/>
            <person name="Kelly W.J."/>
            <person name="Leahy S.C."/>
            <person name="Perry R."/>
            <person name="Li D."/>
            <person name="Altermann E."/>
            <person name="Lambie S.C."/>
            <person name="Attwood G.T."/>
        </authorList>
    </citation>
    <scope>NUCLEOTIDE SEQUENCE [LARGE SCALE GENOMIC DNA]</scope>
    <source>
        <strain evidence="1 4">BRM9</strain>
    </source>
</reference>
<dbReference type="EMBL" id="JADIIL010000007">
    <property type="protein sequence ID" value="MBF4474068.1"/>
    <property type="molecule type" value="Genomic_DNA"/>
</dbReference>
<evidence type="ECO:0000313" key="1">
    <source>
        <dbReference type="EMBL" id="AIS32552.1"/>
    </source>
</evidence>
<dbReference type="EMBL" id="LN515531">
    <property type="protein sequence ID" value="CEA14803.1"/>
    <property type="molecule type" value="Genomic_DNA"/>
</dbReference>
<dbReference type="PANTHER" id="PTHR38816:SF1">
    <property type="entry name" value="EXOSOME SUBUNIT"/>
    <property type="match status" value="1"/>
</dbReference>
<dbReference type="Gene3D" id="3.30.1440.10">
    <property type="match status" value="1"/>
</dbReference>
<dbReference type="Proteomes" id="UP000606900">
    <property type="component" value="Unassembled WGS sequence"/>
</dbReference>
<dbReference type="RefSeq" id="WP_048073686.1">
    <property type="nucleotide sequence ID" value="NZ_CP006933.1"/>
</dbReference>
<protein>
    <submittedName>
        <fullName evidence="1">Exosome subunit</fullName>
    </submittedName>
    <submittedName>
        <fullName evidence="3">RNA-binding protein</fullName>
    </submittedName>
</protein>
<organism evidence="2">
    <name type="scientific">Methanobacterium formicicum</name>
    <dbReference type="NCBI Taxonomy" id="2162"/>
    <lineage>
        <taxon>Archaea</taxon>
        <taxon>Methanobacteriati</taxon>
        <taxon>Methanobacteriota</taxon>
        <taxon>Methanomada group</taxon>
        <taxon>Methanobacteria</taxon>
        <taxon>Methanobacteriales</taxon>
        <taxon>Methanobacteriaceae</taxon>
        <taxon>Methanobacterium</taxon>
    </lineage>
</organism>
<dbReference type="PANTHER" id="PTHR38816">
    <property type="entry name" value="EXOSOME SUBUNIT, DUF54 FAMILY-RELATED"/>
    <property type="match status" value="1"/>
</dbReference>